<dbReference type="AlphaFoldDB" id="A0A6A7A0P8"/>
<organism evidence="2 3">
    <name type="scientific">Ophiobolus disseminans</name>
    <dbReference type="NCBI Taxonomy" id="1469910"/>
    <lineage>
        <taxon>Eukaryota</taxon>
        <taxon>Fungi</taxon>
        <taxon>Dikarya</taxon>
        <taxon>Ascomycota</taxon>
        <taxon>Pezizomycotina</taxon>
        <taxon>Dothideomycetes</taxon>
        <taxon>Pleosporomycetidae</taxon>
        <taxon>Pleosporales</taxon>
        <taxon>Pleosporineae</taxon>
        <taxon>Phaeosphaeriaceae</taxon>
        <taxon>Ophiobolus</taxon>
    </lineage>
</organism>
<dbReference type="EMBL" id="MU006225">
    <property type="protein sequence ID" value="KAF2826902.1"/>
    <property type="molecule type" value="Genomic_DNA"/>
</dbReference>
<name>A0A6A7A0P8_9PLEO</name>
<accession>A0A6A7A0P8</accession>
<proteinExistence type="predicted"/>
<gene>
    <name evidence="2" type="ORF">CC86DRAFT_22238</name>
</gene>
<dbReference type="InterPro" id="IPR049456">
    <property type="entry name" value="Anoctamin_N_fung"/>
</dbReference>
<protein>
    <recommendedName>
        <fullName evidence="1">Anoctamin alpha-beta plait domain-containing protein</fullName>
    </recommendedName>
</protein>
<dbReference type="Proteomes" id="UP000799424">
    <property type="component" value="Unassembled WGS sequence"/>
</dbReference>
<feature type="domain" description="Anoctamin alpha-beta plait" evidence="1">
    <location>
        <begin position="23"/>
        <end position="97"/>
    </location>
</feature>
<evidence type="ECO:0000313" key="3">
    <source>
        <dbReference type="Proteomes" id="UP000799424"/>
    </source>
</evidence>
<evidence type="ECO:0000313" key="2">
    <source>
        <dbReference type="EMBL" id="KAF2826902.1"/>
    </source>
</evidence>
<reference evidence="2" key="1">
    <citation type="journal article" date="2020" name="Stud. Mycol.">
        <title>101 Dothideomycetes genomes: a test case for predicting lifestyles and emergence of pathogens.</title>
        <authorList>
            <person name="Haridas S."/>
            <person name="Albert R."/>
            <person name="Binder M."/>
            <person name="Bloem J."/>
            <person name="Labutti K."/>
            <person name="Salamov A."/>
            <person name="Andreopoulos B."/>
            <person name="Baker S."/>
            <person name="Barry K."/>
            <person name="Bills G."/>
            <person name="Bluhm B."/>
            <person name="Cannon C."/>
            <person name="Castanera R."/>
            <person name="Culley D."/>
            <person name="Daum C."/>
            <person name="Ezra D."/>
            <person name="Gonzalez J."/>
            <person name="Henrissat B."/>
            <person name="Kuo A."/>
            <person name="Liang C."/>
            <person name="Lipzen A."/>
            <person name="Lutzoni F."/>
            <person name="Magnuson J."/>
            <person name="Mondo S."/>
            <person name="Nolan M."/>
            <person name="Ohm R."/>
            <person name="Pangilinan J."/>
            <person name="Park H.-J."/>
            <person name="Ramirez L."/>
            <person name="Alfaro M."/>
            <person name="Sun H."/>
            <person name="Tritt A."/>
            <person name="Yoshinaga Y."/>
            <person name="Zwiers L.-H."/>
            <person name="Turgeon B."/>
            <person name="Goodwin S."/>
            <person name="Spatafora J."/>
            <person name="Crous P."/>
            <person name="Grigoriev I."/>
        </authorList>
    </citation>
    <scope>NUCLEOTIDE SEQUENCE</scope>
    <source>
        <strain evidence="2">CBS 113818</strain>
    </source>
</reference>
<evidence type="ECO:0000259" key="1">
    <source>
        <dbReference type="Pfam" id="PF20877"/>
    </source>
</evidence>
<dbReference type="OrthoDB" id="296386at2759"/>
<dbReference type="Pfam" id="PF20877">
    <property type="entry name" value="Anoctamin_N"/>
    <property type="match status" value="1"/>
</dbReference>
<sequence>MQWRRAGTTLGDETELANITCNDKYVIVYNCGDLDASIAILEISTLIKTLHLTGLITEVRWGYDQSLLVFVQAPADLLSNTIYKSRLALWYHQVTSRWHNS</sequence>
<keyword evidence="3" id="KW-1185">Reference proteome</keyword>